<dbReference type="Proteomes" id="UP000746751">
    <property type="component" value="Unassembled WGS sequence"/>
</dbReference>
<dbReference type="Gene3D" id="1.10.10.10">
    <property type="entry name" value="Winged helix-like DNA-binding domain superfamily/Winged helix DNA-binding domain"/>
    <property type="match status" value="1"/>
</dbReference>
<organism evidence="2 3">
    <name type="scientific">Collinsella ihumii</name>
    <dbReference type="NCBI Taxonomy" id="1720204"/>
    <lineage>
        <taxon>Bacteria</taxon>
        <taxon>Bacillati</taxon>
        <taxon>Actinomycetota</taxon>
        <taxon>Coriobacteriia</taxon>
        <taxon>Coriobacteriales</taxon>
        <taxon>Coriobacteriaceae</taxon>
        <taxon>Collinsella</taxon>
    </lineage>
</organism>
<name>A0A921LQE4_9ACTN</name>
<dbReference type="Pfam" id="PF02082">
    <property type="entry name" value="Rrf2"/>
    <property type="match status" value="1"/>
</dbReference>
<dbReference type="NCBIfam" id="TIGR00738">
    <property type="entry name" value="rrf2_super"/>
    <property type="match status" value="1"/>
</dbReference>
<dbReference type="GO" id="GO:0003677">
    <property type="term" value="F:DNA binding"/>
    <property type="evidence" value="ECO:0007669"/>
    <property type="project" value="UniProtKB-KW"/>
</dbReference>
<gene>
    <name evidence="2" type="ORF">K8U80_00685</name>
</gene>
<keyword evidence="1" id="KW-0238">DNA-binding</keyword>
<proteinExistence type="predicted"/>
<dbReference type="PANTHER" id="PTHR33221">
    <property type="entry name" value="WINGED HELIX-TURN-HELIX TRANSCRIPTIONAL REGULATOR, RRF2 FAMILY"/>
    <property type="match status" value="1"/>
</dbReference>
<dbReference type="InterPro" id="IPR036388">
    <property type="entry name" value="WH-like_DNA-bd_sf"/>
</dbReference>
<dbReference type="PROSITE" id="PS01332">
    <property type="entry name" value="HTH_RRF2_1"/>
    <property type="match status" value="1"/>
</dbReference>
<dbReference type="GO" id="GO:0005829">
    <property type="term" value="C:cytosol"/>
    <property type="evidence" value="ECO:0007669"/>
    <property type="project" value="TreeGrafter"/>
</dbReference>
<dbReference type="InterPro" id="IPR030489">
    <property type="entry name" value="TR_Rrf2-type_CS"/>
</dbReference>
<dbReference type="InterPro" id="IPR036390">
    <property type="entry name" value="WH_DNA-bd_sf"/>
</dbReference>
<accession>A0A921LQE4</accession>
<dbReference type="PROSITE" id="PS51197">
    <property type="entry name" value="HTH_RRF2_2"/>
    <property type="match status" value="1"/>
</dbReference>
<reference evidence="2" key="2">
    <citation type="submission" date="2021-09" db="EMBL/GenBank/DDBJ databases">
        <authorList>
            <person name="Gilroy R."/>
        </authorList>
    </citation>
    <scope>NUCLEOTIDE SEQUENCE</scope>
    <source>
        <strain evidence="2">ChiGjej2B2-7701</strain>
    </source>
</reference>
<sequence>MLISSKGRYALRLMIYIAAFGDEEGKIALREVAERETISLKYLEQLVRPLMAAGLLKSVRGKGGGYMLARPAEEIRAGDILRAAEGATAPVACDGLEGSCVRSDLCSTVRFWQGLEAAIDDYVDGVTLSELAHVPEMKIDVDLSHIEA</sequence>
<dbReference type="GO" id="GO:0003700">
    <property type="term" value="F:DNA-binding transcription factor activity"/>
    <property type="evidence" value="ECO:0007669"/>
    <property type="project" value="TreeGrafter"/>
</dbReference>
<dbReference type="EMBL" id="DYVF01000005">
    <property type="protein sequence ID" value="HJG29892.1"/>
    <property type="molecule type" value="Genomic_DNA"/>
</dbReference>
<comment type="caution">
    <text evidence="2">The sequence shown here is derived from an EMBL/GenBank/DDBJ whole genome shotgun (WGS) entry which is preliminary data.</text>
</comment>
<evidence type="ECO:0000313" key="2">
    <source>
        <dbReference type="EMBL" id="HJG29892.1"/>
    </source>
</evidence>
<reference evidence="2" key="1">
    <citation type="journal article" date="2021" name="PeerJ">
        <title>Extensive microbial diversity within the chicken gut microbiome revealed by metagenomics and culture.</title>
        <authorList>
            <person name="Gilroy R."/>
            <person name="Ravi A."/>
            <person name="Getino M."/>
            <person name="Pursley I."/>
            <person name="Horton D.L."/>
            <person name="Alikhan N.F."/>
            <person name="Baker D."/>
            <person name="Gharbi K."/>
            <person name="Hall N."/>
            <person name="Watson M."/>
            <person name="Adriaenssens E.M."/>
            <person name="Foster-Nyarko E."/>
            <person name="Jarju S."/>
            <person name="Secka A."/>
            <person name="Antonio M."/>
            <person name="Oren A."/>
            <person name="Chaudhuri R.R."/>
            <person name="La Ragione R."/>
            <person name="Hildebrand F."/>
            <person name="Pallen M.J."/>
        </authorList>
    </citation>
    <scope>NUCLEOTIDE SEQUENCE</scope>
    <source>
        <strain evidence="2">ChiGjej2B2-7701</strain>
    </source>
</reference>
<dbReference type="InterPro" id="IPR000944">
    <property type="entry name" value="Tscrpt_reg_Rrf2"/>
</dbReference>
<dbReference type="PANTHER" id="PTHR33221:SF5">
    <property type="entry name" value="HTH-TYPE TRANSCRIPTIONAL REGULATOR ISCR"/>
    <property type="match status" value="1"/>
</dbReference>
<protein>
    <submittedName>
        <fullName evidence="2">Rrf2 family transcriptional regulator</fullName>
    </submittedName>
</protein>
<evidence type="ECO:0000256" key="1">
    <source>
        <dbReference type="ARBA" id="ARBA00023125"/>
    </source>
</evidence>
<dbReference type="SUPFAM" id="SSF46785">
    <property type="entry name" value="Winged helix' DNA-binding domain"/>
    <property type="match status" value="1"/>
</dbReference>
<evidence type="ECO:0000313" key="3">
    <source>
        <dbReference type="Proteomes" id="UP000746751"/>
    </source>
</evidence>
<dbReference type="AlphaFoldDB" id="A0A921LQE4"/>